<evidence type="ECO:0000313" key="3">
    <source>
        <dbReference type="EMBL" id="NHB96438.1"/>
    </source>
</evidence>
<dbReference type="Pfam" id="PF04221">
    <property type="entry name" value="RelB"/>
    <property type="match status" value="1"/>
</dbReference>
<organism evidence="3 4">
    <name type="scientific">Photorhabdus stackebrandtii</name>
    <dbReference type="NCBI Taxonomy" id="1123042"/>
    <lineage>
        <taxon>Bacteria</taxon>
        <taxon>Pseudomonadati</taxon>
        <taxon>Pseudomonadota</taxon>
        <taxon>Gammaproteobacteria</taxon>
        <taxon>Enterobacterales</taxon>
        <taxon>Morganellaceae</taxon>
        <taxon>Photorhabdus</taxon>
    </lineage>
</organism>
<evidence type="ECO:0000313" key="4">
    <source>
        <dbReference type="Proteomes" id="UP000547931"/>
    </source>
</evidence>
<dbReference type="GO" id="GO:0044010">
    <property type="term" value="P:single-species biofilm formation"/>
    <property type="evidence" value="ECO:0007669"/>
    <property type="project" value="InterPro"/>
</dbReference>
<dbReference type="InterPro" id="IPR007337">
    <property type="entry name" value="RelB/DinJ"/>
</dbReference>
<dbReference type="Gene3D" id="1.10.1220.10">
    <property type="entry name" value="Met repressor-like"/>
    <property type="match status" value="1"/>
</dbReference>
<gene>
    <name evidence="3" type="ORF">C5470_08355</name>
</gene>
<dbReference type="InterPro" id="IPR026262">
    <property type="entry name" value="DinJ"/>
</dbReference>
<dbReference type="PANTHER" id="PTHR38781:SF1">
    <property type="entry name" value="ANTITOXIN DINJ-RELATED"/>
    <property type="match status" value="1"/>
</dbReference>
<dbReference type="RefSeq" id="WP_166287621.1">
    <property type="nucleotide sequence ID" value="NZ_CAWPIE010000007.1"/>
</dbReference>
<dbReference type="GO" id="GO:0006355">
    <property type="term" value="P:regulation of DNA-templated transcription"/>
    <property type="evidence" value="ECO:0007669"/>
    <property type="project" value="InterPro"/>
</dbReference>
<name>A0A7X5TL97_9GAMM</name>
<dbReference type="InterPro" id="IPR013321">
    <property type="entry name" value="Arc_rbn_hlx_hlx"/>
</dbReference>
<accession>A0A7X5TL97</accession>
<keyword evidence="2" id="KW-1277">Toxin-antitoxin system</keyword>
<dbReference type="AlphaFoldDB" id="A0A7X5TL97"/>
<dbReference type="GO" id="GO:0015643">
    <property type="term" value="F:toxic substance binding"/>
    <property type="evidence" value="ECO:0007669"/>
    <property type="project" value="InterPro"/>
</dbReference>
<comment type="caution">
    <text evidence="3">The sequence shown here is derived from an EMBL/GenBank/DDBJ whole genome shotgun (WGS) entry which is preliminary data.</text>
</comment>
<sequence>MADTVVRARVNPKSKAAAMANAKAMGLNLSTIIRMVVNRLAVEPELPAELLQLINQETLQAIRDLENGIGVHRVDTIGELKRDLGW</sequence>
<evidence type="ECO:0000256" key="2">
    <source>
        <dbReference type="ARBA" id="ARBA00022649"/>
    </source>
</evidence>
<dbReference type="NCBIfam" id="TIGR02384">
    <property type="entry name" value="RelB_DinJ"/>
    <property type="match status" value="1"/>
</dbReference>
<reference evidence="3 4" key="1">
    <citation type="submission" date="2018-02" db="EMBL/GenBank/DDBJ databases">
        <authorList>
            <person name="Machado R.A."/>
        </authorList>
    </citation>
    <scope>NUCLEOTIDE SEQUENCE [LARGE SCALE GENOMIC DNA]</scope>
    <source>
        <strain evidence="3 4">DSM 23271</strain>
    </source>
</reference>
<dbReference type="PANTHER" id="PTHR38781">
    <property type="entry name" value="ANTITOXIN DINJ-RELATED"/>
    <property type="match status" value="1"/>
</dbReference>
<protein>
    <submittedName>
        <fullName evidence="3">Type II toxin-antitoxin system antitoxin, RelB/DinJ family</fullName>
    </submittedName>
</protein>
<keyword evidence="4" id="KW-1185">Reference proteome</keyword>
<dbReference type="Proteomes" id="UP000547931">
    <property type="component" value="Unassembled WGS sequence"/>
</dbReference>
<comment type="similarity">
    <text evidence="1">Belongs to the RelB/DinJ antitoxin family.</text>
</comment>
<dbReference type="GO" id="GO:0000987">
    <property type="term" value="F:cis-regulatory region sequence-specific DNA binding"/>
    <property type="evidence" value="ECO:0007669"/>
    <property type="project" value="InterPro"/>
</dbReference>
<dbReference type="PIRSF" id="PIRSF003108">
    <property type="entry name" value="DinJ"/>
    <property type="match status" value="1"/>
</dbReference>
<dbReference type="GO" id="GO:0006351">
    <property type="term" value="P:DNA-templated transcription"/>
    <property type="evidence" value="ECO:0007669"/>
    <property type="project" value="TreeGrafter"/>
</dbReference>
<evidence type="ECO:0000256" key="1">
    <source>
        <dbReference type="ARBA" id="ARBA00010562"/>
    </source>
</evidence>
<dbReference type="EMBL" id="PUJV01000007">
    <property type="protein sequence ID" value="NHB96438.1"/>
    <property type="molecule type" value="Genomic_DNA"/>
</dbReference>
<proteinExistence type="inferred from homology"/>